<dbReference type="AlphaFoldDB" id="A0A0K2U5X4"/>
<sequence>MPSANSSPRDLTNSNPASYRALDNLLCFKKLSRNCNADIVQGF</sequence>
<accession>A0A0K2U5X4</accession>
<evidence type="ECO:0000313" key="1">
    <source>
        <dbReference type="EMBL" id="CDW33684.1"/>
    </source>
</evidence>
<protein>
    <submittedName>
        <fullName evidence="1">Uncharacterized protein</fullName>
    </submittedName>
</protein>
<proteinExistence type="predicted"/>
<reference evidence="1" key="1">
    <citation type="submission" date="2014-05" db="EMBL/GenBank/DDBJ databases">
        <authorList>
            <person name="Chronopoulou M."/>
        </authorList>
    </citation>
    <scope>NUCLEOTIDE SEQUENCE</scope>
    <source>
        <tissue evidence="1">Whole organism</tissue>
    </source>
</reference>
<dbReference type="EMBL" id="HACA01016323">
    <property type="protein sequence ID" value="CDW33684.1"/>
    <property type="molecule type" value="Transcribed_RNA"/>
</dbReference>
<organism evidence="1">
    <name type="scientific">Lepeophtheirus salmonis</name>
    <name type="common">Salmon louse</name>
    <name type="synonym">Caligus salmonis</name>
    <dbReference type="NCBI Taxonomy" id="72036"/>
    <lineage>
        <taxon>Eukaryota</taxon>
        <taxon>Metazoa</taxon>
        <taxon>Ecdysozoa</taxon>
        <taxon>Arthropoda</taxon>
        <taxon>Crustacea</taxon>
        <taxon>Multicrustacea</taxon>
        <taxon>Hexanauplia</taxon>
        <taxon>Copepoda</taxon>
        <taxon>Siphonostomatoida</taxon>
        <taxon>Caligidae</taxon>
        <taxon>Lepeophtheirus</taxon>
    </lineage>
</organism>
<name>A0A0K2U5X4_LEPSM</name>